<evidence type="ECO:0000259" key="6">
    <source>
        <dbReference type="PROSITE" id="PS50850"/>
    </source>
</evidence>
<evidence type="ECO:0000313" key="7">
    <source>
        <dbReference type="EMBL" id="RFU33951.1"/>
    </source>
</evidence>
<feature type="transmembrane region" description="Helical" evidence="5">
    <location>
        <begin position="168"/>
        <end position="191"/>
    </location>
</feature>
<reference evidence="7 8" key="1">
    <citation type="submission" date="2018-05" db="EMBL/GenBank/DDBJ databases">
        <title>Draft genome sequence of Scytalidium lignicola DSM 105466, a ubiquitous saprotrophic fungus.</title>
        <authorList>
            <person name="Buettner E."/>
            <person name="Gebauer A.M."/>
            <person name="Hofrichter M."/>
            <person name="Liers C."/>
            <person name="Kellner H."/>
        </authorList>
    </citation>
    <scope>NUCLEOTIDE SEQUENCE [LARGE SCALE GENOMIC DNA]</scope>
    <source>
        <strain evidence="7 8">DSM 105466</strain>
    </source>
</reference>
<dbReference type="STRING" id="5539.A0A3E2HLM9"/>
<dbReference type="EMBL" id="NCSJ02000027">
    <property type="protein sequence ID" value="RFU33951.1"/>
    <property type="molecule type" value="Genomic_DNA"/>
</dbReference>
<keyword evidence="3 5" id="KW-1133">Transmembrane helix</keyword>
<dbReference type="GO" id="GO:0022857">
    <property type="term" value="F:transmembrane transporter activity"/>
    <property type="evidence" value="ECO:0007669"/>
    <property type="project" value="InterPro"/>
</dbReference>
<proteinExistence type="predicted"/>
<evidence type="ECO:0000256" key="4">
    <source>
        <dbReference type="ARBA" id="ARBA00023136"/>
    </source>
</evidence>
<evidence type="ECO:0000256" key="1">
    <source>
        <dbReference type="ARBA" id="ARBA00004141"/>
    </source>
</evidence>
<dbReference type="PANTHER" id="PTHR23502:SF34">
    <property type="entry name" value="PROTEIN HOL1"/>
    <property type="match status" value="1"/>
</dbReference>
<feature type="domain" description="Major facilitator superfamily (MFS) profile" evidence="6">
    <location>
        <begin position="1"/>
        <end position="197"/>
    </location>
</feature>
<dbReference type="AlphaFoldDB" id="A0A3E2HLM9"/>
<sequence length="197" mass="21294">MSAMNPKPEAISATQLEDVSDKMKASAENFRYDKHGHLLVPQPMDDANDPLNWSALRKVIIITVVAAWIFLGTLNMIIVASAFFAITDEFHNEFAVTTYLVGGPLFSYGVVSLVWVTAGNRFGVRLCFVSSAIVAGSRTLASMAFASPETLGPQVVADVFFLKDRAKSIAFITAMQAGGFAIGPLVGGFIATDLRWR</sequence>
<dbReference type="SUPFAM" id="SSF103473">
    <property type="entry name" value="MFS general substrate transporter"/>
    <property type="match status" value="1"/>
</dbReference>
<comment type="caution">
    <text evidence="7">The sequence shown here is derived from an EMBL/GenBank/DDBJ whole genome shotgun (WGS) entry which is preliminary data.</text>
</comment>
<feature type="non-terminal residue" evidence="7">
    <location>
        <position position="1"/>
    </location>
</feature>
<dbReference type="InterPro" id="IPR036259">
    <property type="entry name" value="MFS_trans_sf"/>
</dbReference>
<keyword evidence="8" id="KW-1185">Reference proteome</keyword>
<dbReference type="OrthoDB" id="268400at2759"/>
<feature type="transmembrane region" description="Helical" evidence="5">
    <location>
        <begin position="59"/>
        <end position="86"/>
    </location>
</feature>
<feature type="transmembrane region" description="Helical" evidence="5">
    <location>
        <begin position="98"/>
        <end position="119"/>
    </location>
</feature>
<dbReference type="GO" id="GO:0005886">
    <property type="term" value="C:plasma membrane"/>
    <property type="evidence" value="ECO:0007669"/>
    <property type="project" value="TreeGrafter"/>
</dbReference>
<dbReference type="Gene3D" id="1.20.1250.20">
    <property type="entry name" value="MFS general substrate transporter like domains"/>
    <property type="match status" value="1"/>
</dbReference>
<feature type="non-terminal residue" evidence="7">
    <location>
        <position position="197"/>
    </location>
</feature>
<evidence type="ECO:0000256" key="2">
    <source>
        <dbReference type="ARBA" id="ARBA00022692"/>
    </source>
</evidence>
<keyword evidence="2 5" id="KW-0812">Transmembrane</keyword>
<comment type="subcellular location">
    <subcellularLocation>
        <location evidence="1">Membrane</location>
        <topology evidence="1">Multi-pass membrane protein</topology>
    </subcellularLocation>
</comment>
<dbReference type="PANTHER" id="PTHR23502">
    <property type="entry name" value="MAJOR FACILITATOR SUPERFAMILY"/>
    <property type="match status" value="1"/>
</dbReference>
<accession>A0A3E2HLM9</accession>
<name>A0A3E2HLM9_SCYLI</name>
<organism evidence="7 8">
    <name type="scientific">Scytalidium lignicola</name>
    <name type="common">Hyphomycete</name>
    <dbReference type="NCBI Taxonomy" id="5539"/>
    <lineage>
        <taxon>Eukaryota</taxon>
        <taxon>Fungi</taxon>
        <taxon>Dikarya</taxon>
        <taxon>Ascomycota</taxon>
        <taxon>Pezizomycotina</taxon>
        <taxon>Leotiomycetes</taxon>
        <taxon>Leotiomycetes incertae sedis</taxon>
        <taxon>Scytalidium</taxon>
    </lineage>
</organism>
<feature type="transmembrane region" description="Helical" evidence="5">
    <location>
        <begin position="126"/>
        <end position="148"/>
    </location>
</feature>
<dbReference type="InterPro" id="IPR020846">
    <property type="entry name" value="MFS_dom"/>
</dbReference>
<evidence type="ECO:0000256" key="5">
    <source>
        <dbReference type="SAM" id="Phobius"/>
    </source>
</evidence>
<gene>
    <name evidence="7" type="ORF">B7463_g2367</name>
</gene>
<dbReference type="OMA" id="MDDANDP"/>
<evidence type="ECO:0000313" key="8">
    <source>
        <dbReference type="Proteomes" id="UP000258309"/>
    </source>
</evidence>
<dbReference type="PROSITE" id="PS50850">
    <property type="entry name" value="MFS"/>
    <property type="match status" value="1"/>
</dbReference>
<evidence type="ECO:0000256" key="3">
    <source>
        <dbReference type="ARBA" id="ARBA00022989"/>
    </source>
</evidence>
<protein>
    <recommendedName>
        <fullName evidence="6">Major facilitator superfamily (MFS) profile domain-containing protein</fullName>
    </recommendedName>
</protein>
<dbReference type="Proteomes" id="UP000258309">
    <property type="component" value="Unassembled WGS sequence"/>
</dbReference>
<keyword evidence="4 5" id="KW-0472">Membrane</keyword>